<evidence type="ECO:0000313" key="1">
    <source>
        <dbReference type="EMBL" id="CRY94623.1"/>
    </source>
</evidence>
<sequence length="309" mass="35251">MDIPKTSSPNPQNEYLNISKVAKYISTKQGLINTNEEISLQLTTIPKKNIFVTVNLFADENLSISNPNITLYDAAVMDAIYTLYVSGSEVFTPEMIVRTMSGNLTQDVTPQKAGAITKSLNKLTMVRITIDCTEELIARKVLKKGQKAHLKSYLMPLRELEVKLGNQKIAKGYQLIEEPVLYTYAEKVGQIINVPRSLLETKGELSDTDEVIIIKRQLIKRIEAMKNSKNHIVSRKISYEWYDKNTNTFKGFFIELGYNKNDYSNWRKKKSNLHHIIKTLLTNYAKEKYIKSFTETKEGNGINGIEITL</sequence>
<protein>
    <submittedName>
        <fullName evidence="1">Uncharacterized protein</fullName>
    </submittedName>
</protein>
<dbReference type="AlphaFoldDB" id="A0A0H5PYJ1"/>
<organism evidence="1">
    <name type="scientific">uncultured prokaryote</name>
    <dbReference type="NCBI Taxonomy" id="198431"/>
    <lineage>
        <taxon>unclassified sequences</taxon>
        <taxon>environmental samples</taxon>
    </lineage>
</organism>
<dbReference type="EMBL" id="LN852973">
    <property type="protein sequence ID" value="CRY94623.1"/>
    <property type="molecule type" value="Genomic_DNA"/>
</dbReference>
<reference evidence="1" key="1">
    <citation type="submission" date="2015-06" db="EMBL/GenBank/DDBJ databases">
        <authorList>
            <person name="Joergensen T."/>
        </authorList>
    </citation>
    <scope>NUCLEOTIDE SEQUENCE</scope>
    <source>
        <strain evidence="1">RGRH0301</strain>
    </source>
</reference>
<reference evidence="1" key="2">
    <citation type="submission" date="2015-07" db="EMBL/GenBank/DDBJ databases">
        <title>Plasmids, circular viruses and viroids from rat gut.</title>
        <authorList>
            <person name="Jorgensen T.J."/>
            <person name="Hansen M.A."/>
            <person name="Xu Z."/>
            <person name="Tabak M.A."/>
            <person name="Sorensen S.J."/>
            <person name="Hansen L.H."/>
        </authorList>
    </citation>
    <scope>NUCLEOTIDE SEQUENCE</scope>
    <source>
        <strain evidence="1">RGRH0301</strain>
    </source>
</reference>
<accession>A0A0H5PYJ1</accession>
<proteinExistence type="predicted"/>
<name>A0A0H5PYJ1_9ZZZZ</name>